<dbReference type="AlphaFoldDB" id="A0A2M3ZW01"/>
<proteinExistence type="predicted"/>
<dbReference type="EMBL" id="GGFM01011972">
    <property type="protein sequence ID" value="MBW32723.1"/>
    <property type="molecule type" value="Transcribed_RNA"/>
</dbReference>
<protein>
    <submittedName>
        <fullName evidence="1">Putative secreted peptide</fullName>
    </submittedName>
</protein>
<name>A0A2M3ZW01_9DIPT</name>
<reference evidence="1" key="1">
    <citation type="submission" date="2018-01" db="EMBL/GenBank/DDBJ databases">
        <title>An insight into the sialome of Amazonian anophelines.</title>
        <authorList>
            <person name="Ribeiro J.M."/>
            <person name="Scarpassa V."/>
            <person name="Calvo E."/>
        </authorList>
    </citation>
    <scope>NUCLEOTIDE SEQUENCE</scope>
    <source>
        <tissue evidence="1">Salivary glands</tissue>
    </source>
</reference>
<sequence>MVCQVAQGSRSAPFHLFWLMQTATVTTMHQPAVKSIPSPKHSLQHFTGVVKGCAIDKRPPPPTPTAYCTCFNL</sequence>
<accession>A0A2M3ZW01</accession>
<organism evidence="1">
    <name type="scientific">Anopheles braziliensis</name>
    <dbReference type="NCBI Taxonomy" id="58242"/>
    <lineage>
        <taxon>Eukaryota</taxon>
        <taxon>Metazoa</taxon>
        <taxon>Ecdysozoa</taxon>
        <taxon>Arthropoda</taxon>
        <taxon>Hexapoda</taxon>
        <taxon>Insecta</taxon>
        <taxon>Pterygota</taxon>
        <taxon>Neoptera</taxon>
        <taxon>Endopterygota</taxon>
        <taxon>Diptera</taxon>
        <taxon>Nematocera</taxon>
        <taxon>Culicoidea</taxon>
        <taxon>Culicidae</taxon>
        <taxon>Anophelinae</taxon>
        <taxon>Anopheles</taxon>
    </lineage>
</organism>
<evidence type="ECO:0000313" key="1">
    <source>
        <dbReference type="EMBL" id="MBW32723.1"/>
    </source>
</evidence>